<reference evidence="1" key="1">
    <citation type="submission" date="2021-02" db="EMBL/GenBank/DDBJ databases">
        <authorList>
            <person name="Dougan E. K."/>
            <person name="Rhodes N."/>
            <person name="Thang M."/>
            <person name="Chan C."/>
        </authorList>
    </citation>
    <scope>NUCLEOTIDE SEQUENCE</scope>
</reference>
<gene>
    <name evidence="1" type="ORF">SNAT2548_LOCUS7128</name>
</gene>
<evidence type="ECO:0000313" key="2">
    <source>
        <dbReference type="Proteomes" id="UP000604046"/>
    </source>
</evidence>
<sequence length="286" mass="31275">MALPGVVPRGASRAGWGHDRPLARLVVASAIACATCSMMARSLSLGFSGLRNSQFARPRRMGLSASYDKEKLMSEASFTEGALRSFQDLFKPKEAEMTPEEVQEQLRQEASSAATENAMQSLRLDIMSGEEDEEGSPIRRAAPISVLQTKAKQSLVFFAVPKEKEDLITDVLLSMRIEAKDISERNLLLVPAIVDVSSKMLLEFPPNIRDAKLMRQKAVALPVSSDGQAAAWGALLAAEFQEADEQDIGQQVRQMGLALVVRSDGTIVRRGVGRPQWKVVFAETDD</sequence>
<comment type="caution">
    <text evidence="1">The sequence shown here is derived from an EMBL/GenBank/DDBJ whole genome shotgun (WGS) entry which is preliminary data.</text>
</comment>
<accession>A0A812JQB4</accession>
<organism evidence="1 2">
    <name type="scientific">Symbiodinium natans</name>
    <dbReference type="NCBI Taxonomy" id="878477"/>
    <lineage>
        <taxon>Eukaryota</taxon>
        <taxon>Sar</taxon>
        <taxon>Alveolata</taxon>
        <taxon>Dinophyceae</taxon>
        <taxon>Suessiales</taxon>
        <taxon>Symbiodiniaceae</taxon>
        <taxon>Symbiodinium</taxon>
    </lineage>
</organism>
<dbReference type="AlphaFoldDB" id="A0A812JQB4"/>
<protein>
    <submittedName>
        <fullName evidence="1">Uncharacterized protein</fullName>
    </submittedName>
</protein>
<dbReference type="Proteomes" id="UP000604046">
    <property type="component" value="Unassembled WGS sequence"/>
</dbReference>
<proteinExistence type="predicted"/>
<keyword evidence="2" id="KW-1185">Reference proteome</keyword>
<evidence type="ECO:0000313" key="1">
    <source>
        <dbReference type="EMBL" id="CAE7211649.1"/>
    </source>
</evidence>
<dbReference type="OrthoDB" id="5130at2759"/>
<name>A0A812JQB4_9DINO</name>
<dbReference type="EMBL" id="CAJNDS010000491">
    <property type="protein sequence ID" value="CAE7211649.1"/>
    <property type="molecule type" value="Genomic_DNA"/>
</dbReference>